<organism evidence="2 3">
    <name type="scientific">Marinilabilia salmonicolor</name>
    <dbReference type="NCBI Taxonomy" id="989"/>
    <lineage>
        <taxon>Bacteria</taxon>
        <taxon>Pseudomonadati</taxon>
        <taxon>Bacteroidota</taxon>
        <taxon>Bacteroidia</taxon>
        <taxon>Marinilabiliales</taxon>
        <taxon>Marinilabiliaceae</taxon>
        <taxon>Marinilabilia</taxon>
    </lineage>
</organism>
<proteinExistence type="predicted"/>
<dbReference type="RefSeq" id="WP_114436421.1">
    <property type="nucleotide sequence ID" value="NZ_QPIZ01000003.1"/>
</dbReference>
<accession>A0A368VBM3</accession>
<feature type="transmembrane region" description="Helical" evidence="1">
    <location>
        <begin position="13"/>
        <end position="31"/>
    </location>
</feature>
<reference evidence="2 3" key="1">
    <citation type="submission" date="2018-07" db="EMBL/GenBank/DDBJ databases">
        <title>Freshwater and sediment microbial communities from various areas in North America, analyzing microbe dynamics in response to fracking.</title>
        <authorList>
            <person name="Lamendella R."/>
        </authorList>
    </citation>
    <scope>NUCLEOTIDE SEQUENCE [LARGE SCALE GENOMIC DNA]</scope>
    <source>
        <strain evidence="2 3">160A</strain>
    </source>
</reference>
<dbReference type="AlphaFoldDB" id="A0A368VBM3"/>
<keyword evidence="3" id="KW-1185">Reference proteome</keyword>
<protein>
    <submittedName>
        <fullName evidence="2">Uncharacterized protein</fullName>
    </submittedName>
</protein>
<sequence>MTINKEDWNWGSVGQWAVIALTVIFYYTGVVRTNEKLQNEIQYIDTRIEQVCLRLDKVEQDKVDNNILNMLFERLNRIENKLDRLQEIKNET</sequence>
<keyword evidence="1" id="KW-0812">Transmembrane</keyword>
<dbReference type="Proteomes" id="UP000252733">
    <property type="component" value="Unassembled WGS sequence"/>
</dbReference>
<evidence type="ECO:0000313" key="2">
    <source>
        <dbReference type="EMBL" id="RCW38657.1"/>
    </source>
</evidence>
<evidence type="ECO:0000256" key="1">
    <source>
        <dbReference type="SAM" id="Phobius"/>
    </source>
</evidence>
<comment type="caution">
    <text evidence="2">The sequence shown here is derived from an EMBL/GenBank/DDBJ whole genome shotgun (WGS) entry which is preliminary data.</text>
</comment>
<keyword evidence="1" id="KW-0472">Membrane</keyword>
<keyword evidence="1" id="KW-1133">Transmembrane helix</keyword>
<evidence type="ECO:0000313" key="3">
    <source>
        <dbReference type="Proteomes" id="UP000252733"/>
    </source>
</evidence>
<name>A0A368VBM3_9BACT</name>
<dbReference type="EMBL" id="QPIZ01000003">
    <property type="protein sequence ID" value="RCW38657.1"/>
    <property type="molecule type" value="Genomic_DNA"/>
</dbReference>
<gene>
    <name evidence="2" type="ORF">DFO77_103127</name>
</gene>